<feature type="region of interest" description="Disordered" evidence="1">
    <location>
        <begin position="24"/>
        <end position="55"/>
    </location>
</feature>
<protein>
    <submittedName>
        <fullName evidence="2">Uncharacterized protein</fullName>
    </submittedName>
</protein>
<feature type="compositionally biased region" description="Polar residues" evidence="1">
    <location>
        <begin position="42"/>
        <end position="55"/>
    </location>
</feature>
<reference evidence="4 5" key="1">
    <citation type="journal article" date="2020" name="Nat. Food">
        <title>A phased Vanilla planifolia genome enables genetic improvement of flavour and production.</title>
        <authorList>
            <person name="Hasing T."/>
            <person name="Tang H."/>
            <person name="Brym M."/>
            <person name="Khazi F."/>
            <person name="Huang T."/>
            <person name="Chambers A.H."/>
        </authorList>
    </citation>
    <scope>NUCLEOTIDE SEQUENCE [LARGE SCALE GENOMIC DNA]</scope>
    <source>
        <tissue evidence="2">Leaf</tissue>
    </source>
</reference>
<gene>
    <name evidence="3" type="ORF">HPP92_012909</name>
    <name evidence="2" type="ORF">HPP92_013364</name>
</gene>
<dbReference type="EMBL" id="JADCNM010000006">
    <property type="protein sequence ID" value="KAG0478190.1"/>
    <property type="molecule type" value="Genomic_DNA"/>
</dbReference>
<keyword evidence="4" id="KW-1185">Reference proteome</keyword>
<evidence type="ECO:0000313" key="2">
    <source>
        <dbReference type="EMBL" id="KAG0476523.1"/>
    </source>
</evidence>
<evidence type="ECO:0000313" key="5">
    <source>
        <dbReference type="Proteomes" id="UP000639772"/>
    </source>
</evidence>
<dbReference type="Proteomes" id="UP000639772">
    <property type="component" value="Chromosome 6"/>
</dbReference>
<name>A0A835QY23_VANPL</name>
<accession>A0A835QY23</accession>
<evidence type="ECO:0000313" key="4">
    <source>
        <dbReference type="Proteomes" id="UP000636800"/>
    </source>
</evidence>
<proteinExistence type="predicted"/>
<organism evidence="2 4">
    <name type="scientific">Vanilla planifolia</name>
    <name type="common">Vanilla</name>
    <dbReference type="NCBI Taxonomy" id="51239"/>
    <lineage>
        <taxon>Eukaryota</taxon>
        <taxon>Viridiplantae</taxon>
        <taxon>Streptophyta</taxon>
        <taxon>Embryophyta</taxon>
        <taxon>Tracheophyta</taxon>
        <taxon>Spermatophyta</taxon>
        <taxon>Magnoliopsida</taxon>
        <taxon>Liliopsida</taxon>
        <taxon>Asparagales</taxon>
        <taxon>Orchidaceae</taxon>
        <taxon>Vanilloideae</taxon>
        <taxon>Vanilleae</taxon>
        <taxon>Vanilla</taxon>
    </lineage>
</organism>
<evidence type="ECO:0000313" key="3">
    <source>
        <dbReference type="EMBL" id="KAG0478190.1"/>
    </source>
</evidence>
<dbReference type="Proteomes" id="UP000636800">
    <property type="component" value="Chromosome 6"/>
</dbReference>
<sequence>MLSIGVIYGHVRVQQDNLVERMRRREGEAKQKTKNKVVTTKIQPTGSTTLAAPDV</sequence>
<dbReference type="AlphaFoldDB" id="A0A835QY23"/>
<evidence type="ECO:0000256" key="1">
    <source>
        <dbReference type="SAM" id="MobiDB-lite"/>
    </source>
</evidence>
<dbReference type="EMBL" id="JADCNL010000006">
    <property type="protein sequence ID" value="KAG0476523.1"/>
    <property type="molecule type" value="Genomic_DNA"/>
</dbReference>
<comment type="caution">
    <text evidence="2">The sequence shown here is derived from an EMBL/GenBank/DDBJ whole genome shotgun (WGS) entry which is preliminary data.</text>
</comment>